<dbReference type="GO" id="GO:0003700">
    <property type="term" value="F:DNA-binding transcription factor activity"/>
    <property type="evidence" value="ECO:0007669"/>
    <property type="project" value="InterPro"/>
</dbReference>
<keyword evidence="2" id="KW-0479">Metal-binding</keyword>
<keyword evidence="3" id="KW-0863">Zinc-finger</keyword>
<feature type="compositionally biased region" description="Acidic residues" evidence="10">
    <location>
        <begin position="347"/>
        <end position="375"/>
    </location>
</feature>
<dbReference type="SMART" id="SM00399">
    <property type="entry name" value="ZnF_C4"/>
    <property type="match status" value="1"/>
</dbReference>
<sequence>MDVGELSNAAGLARSRTAVLGTATSTGNFIINNNNITNNQQNNLTNSYINSGWWTSASTLVTTPSNTDVMNQLCRVCGEPAAGFHFGAFTCEGCKSFFGRTYNNLGSISECKNGGVCIINKKNRTACKACRLRKCIGVGMSKSGSRYGRRSNWFKIHCLLQEQSHQAQQARLKNHSNNNKLPFDKIFNSHDTPNNNNNNININNNNTNNNSLATASGLNTVSMQQSRLYNKDDNNEIDTSRTSLLHNDILSHDLIRPELTRFTGWRAPPFFHPAINPMQLLNTPFFPFQQRFVVPFVNQTGIQIPITSPSSSSSDSITPRSTPSPKQSLNNNNNRSNNNNISNNNNNDDDDEDDENNEDNNDEDNDDEDEEDNDDNNLLKSKITTDINGKSIAYLRSLGPEQDEPMDLSAKSCEINDNSIGNNDNENINDIYIEKIEEDIDSNDEIEKEIGPPLDLTWKT</sequence>
<evidence type="ECO:0000256" key="5">
    <source>
        <dbReference type="ARBA" id="ARBA00023015"/>
    </source>
</evidence>
<dbReference type="Gene3D" id="3.30.50.10">
    <property type="entry name" value="Erythroid Transcription Factor GATA-1, subunit A"/>
    <property type="match status" value="1"/>
</dbReference>
<evidence type="ECO:0000256" key="2">
    <source>
        <dbReference type="ARBA" id="ARBA00022723"/>
    </source>
</evidence>
<evidence type="ECO:0000256" key="9">
    <source>
        <dbReference type="ARBA" id="ARBA00023242"/>
    </source>
</evidence>
<name>A0A835CXD7_APHGI</name>
<dbReference type="GO" id="GO:0043565">
    <property type="term" value="F:sequence-specific DNA binding"/>
    <property type="evidence" value="ECO:0007669"/>
    <property type="project" value="InterPro"/>
</dbReference>
<evidence type="ECO:0000256" key="7">
    <source>
        <dbReference type="ARBA" id="ARBA00023163"/>
    </source>
</evidence>
<evidence type="ECO:0000256" key="10">
    <source>
        <dbReference type="SAM" id="MobiDB-lite"/>
    </source>
</evidence>
<feature type="compositionally biased region" description="Low complexity" evidence="10">
    <location>
        <begin position="305"/>
        <end position="346"/>
    </location>
</feature>
<protein>
    <recommendedName>
        <fullName evidence="11">Nuclear receptor domain-containing protein</fullName>
    </recommendedName>
</protein>
<feature type="region of interest" description="Disordered" evidence="10">
    <location>
        <begin position="305"/>
        <end position="382"/>
    </location>
</feature>
<keyword evidence="13" id="KW-1185">Reference proteome</keyword>
<reference evidence="12 13" key="1">
    <citation type="submission" date="2020-08" db="EMBL/GenBank/DDBJ databases">
        <title>Aphidius gifuensis genome sequencing and assembly.</title>
        <authorList>
            <person name="Du Z."/>
        </authorList>
    </citation>
    <scope>NUCLEOTIDE SEQUENCE [LARGE SCALE GENOMIC DNA]</scope>
    <source>
        <strain evidence="12">YNYX2018</strain>
        <tissue evidence="12">Adults</tissue>
    </source>
</reference>
<evidence type="ECO:0000256" key="1">
    <source>
        <dbReference type="ARBA" id="ARBA00004123"/>
    </source>
</evidence>
<dbReference type="OrthoDB" id="5850793at2759"/>
<gene>
    <name evidence="12" type="ORF">HCN44_002087</name>
</gene>
<proteinExistence type="predicted"/>
<evidence type="ECO:0000256" key="3">
    <source>
        <dbReference type="ARBA" id="ARBA00022771"/>
    </source>
</evidence>
<keyword evidence="9" id="KW-0539">Nucleus</keyword>
<dbReference type="PROSITE" id="PS51030">
    <property type="entry name" value="NUCLEAR_REC_DBD_2"/>
    <property type="match status" value="1"/>
</dbReference>
<evidence type="ECO:0000259" key="11">
    <source>
        <dbReference type="PROSITE" id="PS51030"/>
    </source>
</evidence>
<evidence type="ECO:0000256" key="4">
    <source>
        <dbReference type="ARBA" id="ARBA00022833"/>
    </source>
</evidence>
<comment type="subcellular location">
    <subcellularLocation>
        <location evidence="1">Nucleus</location>
    </subcellularLocation>
</comment>
<dbReference type="PANTHER" id="PTHR48092">
    <property type="entry name" value="KNIRPS-RELATED PROTEIN-RELATED"/>
    <property type="match status" value="1"/>
</dbReference>
<dbReference type="InterPro" id="IPR050200">
    <property type="entry name" value="Nuclear_hormone_rcpt_NR3"/>
</dbReference>
<comment type="caution">
    <text evidence="12">The sequence shown here is derived from an EMBL/GenBank/DDBJ whole genome shotgun (WGS) entry which is preliminary data.</text>
</comment>
<dbReference type="InterPro" id="IPR013088">
    <property type="entry name" value="Znf_NHR/GATA"/>
</dbReference>
<dbReference type="InterPro" id="IPR001628">
    <property type="entry name" value="Znf_hrmn_rcpt"/>
</dbReference>
<dbReference type="EMBL" id="JACMRX010000001">
    <property type="protein sequence ID" value="KAF7996455.1"/>
    <property type="molecule type" value="Genomic_DNA"/>
</dbReference>
<keyword evidence="4" id="KW-0862">Zinc</keyword>
<dbReference type="Pfam" id="PF00105">
    <property type="entry name" value="zf-C4"/>
    <property type="match status" value="1"/>
</dbReference>
<evidence type="ECO:0000256" key="8">
    <source>
        <dbReference type="ARBA" id="ARBA00023170"/>
    </source>
</evidence>
<feature type="domain" description="Nuclear receptor" evidence="11">
    <location>
        <begin position="71"/>
        <end position="147"/>
    </location>
</feature>
<dbReference type="PROSITE" id="PS00031">
    <property type="entry name" value="NUCLEAR_REC_DBD_1"/>
    <property type="match status" value="1"/>
</dbReference>
<evidence type="ECO:0000313" key="12">
    <source>
        <dbReference type="EMBL" id="KAF7996455.1"/>
    </source>
</evidence>
<keyword evidence="5" id="KW-0805">Transcription regulation</keyword>
<evidence type="ECO:0000256" key="6">
    <source>
        <dbReference type="ARBA" id="ARBA00023125"/>
    </source>
</evidence>
<keyword evidence="6" id="KW-0238">DNA-binding</keyword>
<keyword evidence="7" id="KW-0804">Transcription</keyword>
<dbReference type="PRINTS" id="PR00047">
    <property type="entry name" value="STROIDFINGER"/>
</dbReference>
<dbReference type="GO" id="GO:0005634">
    <property type="term" value="C:nucleus"/>
    <property type="evidence" value="ECO:0007669"/>
    <property type="project" value="UniProtKB-SubCell"/>
</dbReference>
<evidence type="ECO:0000313" key="13">
    <source>
        <dbReference type="Proteomes" id="UP000639338"/>
    </source>
</evidence>
<dbReference type="SUPFAM" id="SSF57716">
    <property type="entry name" value="Glucocorticoid receptor-like (DNA-binding domain)"/>
    <property type="match status" value="1"/>
</dbReference>
<keyword evidence="8" id="KW-0675">Receptor</keyword>
<accession>A0A835CXD7</accession>
<dbReference type="GO" id="GO:0008270">
    <property type="term" value="F:zinc ion binding"/>
    <property type="evidence" value="ECO:0007669"/>
    <property type="project" value="UniProtKB-KW"/>
</dbReference>
<dbReference type="AlphaFoldDB" id="A0A835CXD7"/>
<organism evidence="12 13">
    <name type="scientific">Aphidius gifuensis</name>
    <name type="common">Parasitoid wasp</name>
    <dbReference type="NCBI Taxonomy" id="684658"/>
    <lineage>
        <taxon>Eukaryota</taxon>
        <taxon>Metazoa</taxon>
        <taxon>Ecdysozoa</taxon>
        <taxon>Arthropoda</taxon>
        <taxon>Hexapoda</taxon>
        <taxon>Insecta</taxon>
        <taxon>Pterygota</taxon>
        <taxon>Neoptera</taxon>
        <taxon>Endopterygota</taxon>
        <taxon>Hymenoptera</taxon>
        <taxon>Apocrita</taxon>
        <taxon>Ichneumonoidea</taxon>
        <taxon>Braconidae</taxon>
        <taxon>Aphidiinae</taxon>
        <taxon>Aphidius</taxon>
    </lineage>
</organism>
<dbReference type="Proteomes" id="UP000639338">
    <property type="component" value="Unassembled WGS sequence"/>
</dbReference>